<evidence type="ECO:0000256" key="5">
    <source>
        <dbReference type="ARBA" id="ARBA00023136"/>
    </source>
</evidence>
<evidence type="ECO:0000256" key="3">
    <source>
        <dbReference type="ARBA" id="ARBA00022692"/>
    </source>
</evidence>
<dbReference type="Proteomes" id="UP000075714">
    <property type="component" value="Unassembled WGS sequence"/>
</dbReference>
<dbReference type="PANTHER" id="PTHR48041:SF91">
    <property type="entry name" value="ABC TRANSPORTER G FAMILY MEMBER 28"/>
    <property type="match status" value="1"/>
</dbReference>
<dbReference type="GO" id="GO:0016020">
    <property type="term" value="C:membrane"/>
    <property type="evidence" value="ECO:0007669"/>
    <property type="project" value="UniProtKB-SubCell"/>
</dbReference>
<dbReference type="OrthoDB" id="1720926at2759"/>
<accession>A0A150GBK1</accession>
<keyword evidence="7" id="KW-1185">Reference proteome</keyword>
<comment type="caution">
    <text evidence="6">The sequence shown here is derived from an EMBL/GenBank/DDBJ whole genome shotgun (WGS) entry which is preliminary data.</text>
</comment>
<dbReference type="SUPFAM" id="SSF52540">
    <property type="entry name" value="P-loop containing nucleoside triphosphate hydrolases"/>
    <property type="match status" value="1"/>
</dbReference>
<protein>
    <recommendedName>
        <fullName evidence="8">ABC transporter family G domain-containing protein</fullName>
    </recommendedName>
</protein>
<reference evidence="7" key="1">
    <citation type="journal article" date="2016" name="Nat. Commun.">
        <title>The Gonium pectorale genome demonstrates co-option of cell cycle regulation during the evolution of multicellularity.</title>
        <authorList>
            <person name="Hanschen E.R."/>
            <person name="Marriage T.N."/>
            <person name="Ferris P.J."/>
            <person name="Hamaji T."/>
            <person name="Toyoda A."/>
            <person name="Fujiyama A."/>
            <person name="Neme R."/>
            <person name="Noguchi H."/>
            <person name="Minakuchi Y."/>
            <person name="Suzuki M."/>
            <person name="Kawai-Toyooka H."/>
            <person name="Smith D.R."/>
            <person name="Sparks H."/>
            <person name="Anderson J."/>
            <person name="Bakaric R."/>
            <person name="Luria V."/>
            <person name="Karger A."/>
            <person name="Kirschner M.W."/>
            <person name="Durand P.M."/>
            <person name="Michod R.E."/>
            <person name="Nozaki H."/>
            <person name="Olson B.J."/>
        </authorList>
    </citation>
    <scope>NUCLEOTIDE SEQUENCE [LARGE SCALE GENOMIC DNA]</scope>
    <source>
        <strain evidence="7">NIES-2863</strain>
    </source>
</reference>
<sequence>MGGATTICLSMEFENLKGRSPRSGANKENVPFKVETPIEPLGVSGNFQAGKLNVILDEPTSGLDARSSQLVIELMKNLAAPPVKTNVIAVLHTPRCDSFFNLFDYILVLASDGLVAYSGPPNECKLYFTALGYT</sequence>
<name>A0A150GBK1_GONPE</name>
<evidence type="ECO:0000256" key="4">
    <source>
        <dbReference type="ARBA" id="ARBA00022989"/>
    </source>
</evidence>
<evidence type="ECO:0000256" key="2">
    <source>
        <dbReference type="ARBA" id="ARBA00022448"/>
    </source>
</evidence>
<keyword evidence="2" id="KW-0813">Transport</keyword>
<comment type="subcellular location">
    <subcellularLocation>
        <location evidence="1">Membrane</location>
        <topology evidence="1">Multi-pass membrane protein</topology>
    </subcellularLocation>
</comment>
<keyword evidence="5" id="KW-0472">Membrane</keyword>
<dbReference type="InterPro" id="IPR027417">
    <property type="entry name" value="P-loop_NTPase"/>
</dbReference>
<organism evidence="6 7">
    <name type="scientific">Gonium pectorale</name>
    <name type="common">Green alga</name>
    <dbReference type="NCBI Taxonomy" id="33097"/>
    <lineage>
        <taxon>Eukaryota</taxon>
        <taxon>Viridiplantae</taxon>
        <taxon>Chlorophyta</taxon>
        <taxon>core chlorophytes</taxon>
        <taxon>Chlorophyceae</taxon>
        <taxon>CS clade</taxon>
        <taxon>Chlamydomonadales</taxon>
        <taxon>Volvocaceae</taxon>
        <taxon>Gonium</taxon>
    </lineage>
</organism>
<evidence type="ECO:0000256" key="1">
    <source>
        <dbReference type="ARBA" id="ARBA00004141"/>
    </source>
</evidence>
<evidence type="ECO:0000313" key="6">
    <source>
        <dbReference type="EMBL" id="KXZ47143.1"/>
    </source>
</evidence>
<evidence type="ECO:0008006" key="8">
    <source>
        <dbReference type="Google" id="ProtNLM"/>
    </source>
</evidence>
<proteinExistence type="predicted"/>
<gene>
    <name evidence="6" type="ORF">GPECTOR_37g148</name>
</gene>
<dbReference type="InterPro" id="IPR050352">
    <property type="entry name" value="ABCG_transporters"/>
</dbReference>
<dbReference type="AlphaFoldDB" id="A0A150GBK1"/>
<evidence type="ECO:0000313" key="7">
    <source>
        <dbReference type="Proteomes" id="UP000075714"/>
    </source>
</evidence>
<dbReference type="PANTHER" id="PTHR48041">
    <property type="entry name" value="ABC TRANSPORTER G FAMILY MEMBER 28"/>
    <property type="match status" value="1"/>
</dbReference>
<dbReference type="GO" id="GO:0042626">
    <property type="term" value="F:ATPase-coupled transmembrane transporter activity"/>
    <property type="evidence" value="ECO:0007669"/>
    <property type="project" value="TreeGrafter"/>
</dbReference>
<dbReference type="EMBL" id="LSYV01000038">
    <property type="protein sequence ID" value="KXZ47143.1"/>
    <property type="molecule type" value="Genomic_DNA"/>
</dbReference>
<keyword evidence="3" id="KW-0812">Transmembrane</keyword>
<dbReference type="Gene3D" id="3.40.50.300">
    <property type="entry name" value="P-loop containing nucleotide triphosphate hydrolases"/>
    <property type="match status" value="1"/>
</dbReference>
<keyword evidence="4" id="KW-1133">Transmembrane helix</keyword>